<keyword evidence="5 9" id="KW-0798">TonB box</keyword>
<dbReference type="Pfam" id="PF07715">
    <property type="entry name" value="Plug"/>
    <property type="match status" value="1"/>
</dbReference>
<evidence type="ECO:0000256" key="5">
    <source>
        <dbReference type="ARBA" id="ARBA00023077"/>
    </source>
</evidence>
<organism evidence="13 14">
    <name type="scientific">Bacteroides caccae</name>
    <dbReference type="NCBI Taxonomy" id="47678"/>
    <lineage>
        <taxon>Bacteria</taxon>
        <taxon>Pseudomonadati</taxon>
        <taxon>Bacteroidota</taxon>
        <taxon>Bacteroidia</taxon>
        <taxon>Bacteroidales</taxon>
        <taxon>Bacteroidaceae</taxon>
        <taxon>Bacteroides</taxon>
    </lineage>
</organism>
<dbReference type="Gene3D" id="2.60.40.1120">
    <property type="entry name" value="Carboxypeptidase-like, regulatory domain"/>
    <property type="match status" value="1"/>
</dbReference>
<dbReference type="NCBIfam" id="TIGR04057">
    <property type="entry name" value="SusC_RagA_signa"/>
    <property type="match status" value="1"/>
</dbReference>
<evidence type="ECO:0000256" key="10">
    <source>
        <dbReference type="SAM" id="SignalP"/>
    </source>
</evidence>
<protein>
    <submittedName>
        <fullName evidence="13">SusC/RagA family TonB-linked outer membrane protein</fullName>
    </submittedName>
</protein>
<dbReference type="EMBL" id="QRUO01000033">
    <property type="protein sequence ID" value="RGR66189.1"/>
    <property type="molecule type" value="Genomic_DNA"/>
</dbReference>
<dbReference type="InterPro" id="IPR036942">
    <property type="entry name" value="Beta-barrel_TonB_sf"/>
</dbReference>
<evidence type="ECO:0000256" key="4">
    <source>
        <dbReference type="ARBA" id="ARBA00022692"/>
    </source>
</evidence>
<dbReference type="Pfam" id="PF00593">
    <property type="entry name" value="TonB_dep_Rec_b-barrel"/>
    <property type="match status" value="1"/>
</dbReference>
<feature type="domain" description="TonB-dependent receptor-like beta-barrel" evidence="11">
    <location>
        <begin position="574"/>
        <end position="1072"/>
    </location>
</feature>
<dbReference type="InterPro" id="IPR023997">
    <property type="entry name" value="TonB-dep_OMP_SusC/RagA_CS"/>
</dbReference>
<accession>A0A412FDI3</accession>
<dbReference type="Pfam" id="PF13715">
    <property type="entry name" value="CarbopepD_reg_2"/>
    <property type="match status" value="1"/>
</dbReference>
<evidence type="ECO:0000256" key="8">
    <source>
        <dbReference type="PROSITE-ProRule" id="PRU01360"/>
    </source>
</evidence>
<dbReference type="InterPro" id="IPR037066">
    <property type="entry name" value="Plug_dom_sf"/>
</dbReference>
<dbReference type="InterPro" id="IPR012910">
    <property type="entry name" value="Plug_dom"/>
</dbReference>
<feature type="signal peptide" evidence="10">
    <location>
        <begin position="1"/>
        <end position="23"/>
    </location>
</feature>
<reference evidence="13 14" key="1">
    <citation type="submission" date="2018-08" db="EMBL/GenBank/DDBJ databases">
        <title>A genome reference for cultivated species of the human gut microbiota.</title>
        <authorList>
            <person name="Zou Y."/>
            <person name="Xue W."/>
            <person name="Luo G."/>
        </authorList>
    </citation>
    <scope>NUCLEOTIDE SEQUENCE [LARGE SCALE GENOMIC DNA]</scope>
    <source>
        <strain evidence="13 14">AF24-29LB</strain>
    </source>
</reference>
<feature type="chain" id="PRO_5019543204" evidence="10">
    <location>
        <begin position="24"/>
        <end position="1107"/>
    </location>
</feature>
<evidence type="ECO:0000256" key="6">
    <source>
        <dbReference type="ARBA" id="ARBA00023136"/>
    </source>
</evidence>
<gene>
    <name evidence="13" type="ORF">DWY26_21295</name>
</gene>
<evidence type="ECO:0000256" key="7">
    <source>
        <dbReference type="ARBA" id="ARBA00023237"/>
    </source>
</evidence>
<dbReference type="InterPro" id="IPR023996">
    <property type="entry name" value="TonB-dep_OMP_SusC/RagA"/>
</dbReference>
<dbReference type="AlphaFoldDB" id="A0A412FDI3"/>
<dbReference type="SUPFAM" id="SSF49464">
    <property type="entry name" value="Carboxypeptidase regulatory domain-like"/>
    <property type="match status" value="1"/>
</dbReference>
<dbReference type="Proteomes" id="UP000284205">
    <property type="component" value="Unassembled WGS sequence"/>
</dbReference>
<evidence type="ECO:0000313" key="14">
    <source>
        <dbReference type="Proteomes" id="UP000284205"/>
    </source>
</evidence>
<dbReference type="SUPFAM" id="SSF56935">
    <property type="entry name" value="Porins"/>
    <property type="match status" value="1"/>
</dbReference>
<keyword evidence="6 8" id="KW-0472">Membrane</keyword>
<feature type="domain" description="TonB-dependent receptor plug" evidence="12">
    <location>
        <begin position="199"/>
        <end position="324"/>
    </location>
</feature>
<dbReference type="InterPro" id="IPR000531">
    <property type="entry name" value="Beta-barrel_TonB"/>
</dbReference>
<evidence type="ECO:0000256" key="2">
    <source>
        <dbReference type="ARBA" id="ARBA00022448"/>
    </source>
</evidence>
<dbReference type="Gene3D" id="2.170.130.10">
    <property type="entry name" value="TonB-dependent receptor, plug domain"/>
    <property type="match status" value="1"/>
</dbReference>
<comment type="similarity">
    <text evidence="8 9">Belongs to the TonB-dependent receptor family.</text>
</comment>
<comment type="subcellular location">
    <subcellularLocation>
        <location evidence="1 8">Cell outer membrane</location>
        <topology evidence="1 8">Multi-pass membrane protein</topology>
    </subcellularLocation>
</comment>
<keyword evidence="4 8" id="KW-0812">Transmembrane</keyword>
<keyword evidence="10" id="KW-0732">Signal</keyword>
<dbReference type="InterPro" id="IPR008969">
    <property type="entry name" value="CarboxyPept-like_regulatory"/>
</dbReference>
<keyword evidence="7 8" id="KW-0998">Cell outer membrane</keyword>
<evidence type="ECO:0000259" key="12">
    <source>
        <dbReference type="Pfam" id="PF07715"/>
    </source>
</evidence>
<sequence length="1107" mass="123121">MKTNKKVFFMVLLMLCLHLNSFAQHISMQLKNVTVKQAIETIQKQNGYSFTFAASDLNTQKIITVTARNLPIEKVVEQILIGQNVSYTVQGKDIIIKKKSNQATQQKKKSTISGIITDNYGEPIIGANIKEKNGTNGTISDIDGKFQLTVDEGSSVQISYLGYLTQEVNTRNKTHLAISMKEDAQALDEVVVVGYGTMKKRDLTGAISSIKMDETPVQTFTTVSHALAGKAAGLQVVQTSAQVGGGSSFNIRGAASVGAGNDPLIIIDGFPVSSSSTLGSGNRYEAGQTDNILESINPNDIESIEVLKDASSTAIYGARAGHGVIIVTTKRGKEGKASVNYSANVSVQRMKNSFKMLNGQDYMYQTNRYYHELWLKEKGEGIYEDYMIPNDDAADFKPRYSNDQILNAPTVPWFDEITRTGLMHQHNVSINGGTEKTKYMASINYLNHSGVVKNNDMERFTAKINLDQQISKYVKAGLSFNISRNNYDNVPLGNGENENSGIITAAVAFNPTVPVRDEKGNYSTNPQMPQLPNPVSLLEINDKTVKERLLGSAYIEVEPIKGLKLKANLGIDRKYQKRKTYLPKTTQYGAAVNGQAYLAQEDNNDYLMDLTANYQKIFGEHSFNVLFGYSYQKFNTEGMSAGNQDFINDSFLYNNLGAGNYSRPPVGSYASVSSLSSYFGRFNYSWKEKYLLTATIRADGASNFAKGHQWGYFPSVSAGWRFSEEKFIKSSSSDFLSNGKLRLSWGQTGNYNVGNGALDYYGADPWYGSQFGDSQHVGIYVSQLGNPNLTWETTTEFNIGLDLGFFNNRINLTAEYFQRTISDLLVKNKTIPHYNEVKTIAANIGSTQSNGVELTLNTQNIQTKQFTWSTDLTFSTYNDRWKERDPNWKPAAYQKEQDPIRGVFAYVADGLLQPGEEAPAHQPQLLPGQVKLKNINGDDKLNEEDMVLIGRNDPKFIFGFNNNFSYKNFDLNIYMYGQVGKIAGANSYYDAWGSYGNRIKLGQNVPVSFKDAWSSDNQTSTRPSFIESAYGTGDLFLQKISFLRIRNITLGYTVPISKSICNRLRVYADVNNPCVWTNWKGQDPETDSNTNAYPNVTSFSIGVDISF</sequence>
<evidence type="ECO:0000256" key="9">
    <source>
        <dbReference type="RuleBase" id="RU003357"/>
    </source>
</evidence>
<dbReference type="PROSITE" id="PS52016">
    <property type="entry name" value="TONB_DEPENDENT_REC_3"/>
    <property type="match status" value="1"/>
</dbReference>
<keyword evidence="3 8" id="KW-1134">Transmembrane beta strand</keyword>
<proteinExistence type="inferred from homology"/>
<dbReference type="GO" id="GO:0006826">
    <property type="term" value="P:iron ion transport"/>
    <property type="evidence" value="ECO:0007669"/>
    <property type="project" value="UniProtKB-KW"/>
</dbReference>
<evidence type="ECO:0000256" key="3">
    <source>
        <dbReference type="ARBA" id="ARBA00022452"/>
    </source>
</evidence>
<keyword evidence="2 8" id="KW-0813">Transport</keyword>
<evidence type="ECO:0000259" key="11">
    <source>
        <dbReference type="Pfam" id="PF00593"/>
    </source>
</evidence>
<dbReference type="NCBIfam" id="TIGR04056">
    <property type="entry name" value="OMP_RagA_SusC"/>
    <property type="match status" value="1"/>
</dbReference>
<comment type="caution">
    <text evidence="13">The sequence shown here is derived from an EMBL/GenBank/DDBJ whole genome shotgun (WGS) entry which is preliminary data.</text>
</comment>
<dbReference type="Gene3D" id="2.40.170.20">
    <property type="entry name" value="TonB-dependent receptor, beta-barrel domain"/>
    <property type="match status" value="1"/>
</dbReference>
<dbReference type="GO" id="GO:0009279">
    <property type="term" value="C:cell outer membrane"/>
    <property type="evidence" value="ECO:0007669"/>
    <property type="project" value="UniProtKB-SubCell"/>
</dbReference>
<evidence type="ECO:0000313" key="13">
    <source>
        <dbReference type="EMBL" id="RGR66189.1"/>
    </source>
</evidence>
<dbReference type="InterPro" id="IPR039426">
    <property type="entry name" value="TonB-dep_rcpt-like"/>
</dbReference>
<evidence type="ECO:0000256" key="1">
    <source>
        <dbReference type="ARBA" id="ARBA00004571"/>
    </source>
</evidence>
<name>A0A412FDI3_9BACE</name>
<dbReference type="RefSeq" id="WP_122118921.1">
    <property type="nucleotide sequence ID" value="NZ_CAXSSI010000037.1"/>
</dbReference>